<dbReference type="GO" id="GO:0003735">
    <property type="term" value="F:structural constituent of ribosome"/>
    <property type="evidence" value="ECO:0007669"/>
    <property type="project" value="InterPro"/>
</dbReference>
<dbReference type="AlphaFoldDB" id="A0A0G1P3N9"/>
<evidence type="ECO:0000256" key="7">
    <source>
        <dbReference type="HAMAP-Rule" id="MF_01331"/>
    </source>
</evidence>
<keyword evidence="3 7" id="KW-0694">RNA-binding</keyword>
<comment type="similarity">
    <text evidence="1 7 8">Belongs to the universal ribosomal protein uL22 family.</text>
</comment>
<evidence type="ECO:0000256" key="3">
    <source>
        <dbReference type="ARBA" id="ARBA00022884"/>
    </source>
</evidence>
<dbReference type="PANTHER" id="PTHR13501">
    <property type="entry name" value="CHLOROPLAST 50S RIBOSOMAL PROTEIN L22-RELATED"/>
    <property type="match status" value="1"/>
</dbReference>
<dbReference type="GO" id="GO:0006412">
    <property type="term" value="P:translation"/>
    <property type="evidence" value="ECO:0007669"/>
    <property type="project" value="UniProtKB-UniRule"/>
</dbReference>
<evidence type="ECO:0000313" key="12">
    <source>
        <dbReference type="EMBL" id="KKU27351.1"/>
    </source>
</evidence>
<dbReference type="GO" id="GO:0022625">
    <property type="term" value="C:cytosolic large ribosomal subunit"/>
    <property type="evidence" value="ECO:0007669"/>
    <property type="project" value="TreeGrafter"/>
</dbReference>
<evidence type="ECO:0000256" key="4">
    <source>
        <dbReference type="ARBA" id="ARBA00022980"/>
    </source>
</evidence>
<dbReference type="CDD" id="cd00336">
    <property type="entry name" value="Ribosomal_L22"/>
    <property type="match status" value="1"/>
</dbReference>
<dbReference type="Proteomes" id="UP000034175">
    <property type="component" value="Unassembled WGS sequence"/>
</dbReference>
<protein>
    <recommendedName>
        <fullName evidence="6 7">Large ribosomal subunit protein uL22</fullName>
    </recommendedName>
</protein>
<comment type="function">
    <text evidence="7">The globular domain of the protein is located near the polypeptide exit tunnel on the outside of the subunit, while an extended beta-hairpin is found that lines the wall of the exit tunnel in the center of the 70S ribosome.</text>
</comment>
<dbReference type="HAMAP" id="MF_01331_B">
    <property type="entry name" value="Ribosomal_uL22_B"/>
    <property type="match status" value="1"/>
</dbReference>
<accession>A0A0G1P3N9</accession>
<comment type="caution">
    <text evidence="12">The sequence shown here is derived from an EMBL/GenBank/DDBJ whole genome shotgun (WGS) entry which is preliminary data.</text>
</comment>
<keyword evidence="2 7" id="KW-0699">rRNA-binding</keyword>
<dbReference type="Gene3D" id="3.90.470.10">
    <property type="entry name" value="Ribosomal protein L22/L17"/>
    <property type="match status" value="1"/>
</dbReference>
<dbReference type="PANTHER" id="PTHR13501:SF8">
    <property type="entry name" value="LARGE RIBOSOMAL SUBUNIT PROTEIN UL22M"/>
    <property type="match status" value="1"/>
</dbReference>
<organism evidence="12 13">
    <name type="scientific">Candidatus Magasanikbacteria bacterium GW2011_GWA2_46_17</name>
    <dbReference type="NCBI Taxonomy" id="1619042"/>
    <lineage>
        <taxon>Bacteria</taxon>
        <taxon>Candidatus Magasanikiibacteriota</taxon>
    </lineage>
</organism>
<evidence type="ECO:0000256" key="1">
    <source>
        <dbReference type="ARBA" id="ARBA00009451"/>
    </source>
</evidence>
<keyword evidence="4 7" id="KW-0689">Ribosomal protein</keyword>
<proteinExistence type="inferred from homology"/>
<dbReference type="InterPro" id="IPR005727">
    <property type="entry name" value="Ribosomal_uL22_bac/chlpt-type"/>
</dbReference>
<dbReference type="InterPro" id="IPR036394">
    <property type="entry name" value="Ribosomal_uL22_sf"/>
</dbReference>
<evidence type="ECO:0000256" key="5">
    <source>
        <dbReference type="ARBA" id="ARBA00023274"/>
    </source>
</evidence>
<dbReference type="GO" id="GO:0019843">
    <property type="term" value="F:rRNA binding"/>
    <property type="evidence" value="ECO:0007669"/>
    <property type="project" value="UniProtKB-UniRule"/>
</dbReference>
<evidence type="ECO:0000256" key="10">
    <source>
        <dbReference type="RuleBase" id="RU004008"/>
    </source>
</evidence>
<evidence type="ECO:0000256" key="6">
    <source>
        <dbReference type="ARBA" id="ARBA00035207"/>
    </source>
</evidence>
<dbReference type="InterPro" id="IPR047867">
    <property type="entry name" value="Ribosomal_uL22_bac/org-type"/>
</dbReference>
<dbReference type="NCBIfam" id="TIGR01044">
    <property type="entry name" value="rplV_bact"/>
    <property type="match status" value="1"/>
</dbReference>
<dbReference type="InterPro" id="IPR001063">
    <property type="entry name" value="Ribosomal_uL22"/>
</dbReference>
<feature type="region of interest" description="Disordered" evidence="11">
    <location>
        <begin position="111"/>
        <end position="140"/>
    </location>
</feature>
<evidence type="ECO:0000256" key="11">
    <source>
        <dbReference type="SAM" id="MobiDB-lite"/>
    </source>
</evidence>
<comment type="function">
    <text evidence="7 10">This protein binds specifically to 23S rRNA; its binding is stimulated by other ribosomal proteins, e.g., L4, L17, and L20. It is important during the early stages of 50S assembly. It makes multiple contacts with different domains of the 23S rRNA in the assembled 50S subunit and ribosome.</text>
</comment>
<name>A0A0G1P3N9_9BACT</name>
<dbReference type="Pfam" id="PF00237">
    <property type="entry name" value="Ribosomal_L22"/>
    <property type="match status" value="1"/>
</dbReference>
<reference evidence="12 13" key="1">
    <citation type="journal article" date="2015" name="Nature">
        <title>rRNA introns, odd ribosomes, and small enigmatic genomes across a large radiation of phyla.</title>
        <authorList>
            <person name="Brown C.T."/>
            <person name="Hug L.A."/>
            <person name="Thomas B.C."/>
            <person name="Sharon I."/>
            <person name="Castelle C.J."/>
            <person name="Singh A."/>
            <person name="Wilkins M.J."/>
            <person name="Williams K.H."/>
            <person name="Banfield J.F."/>
        </authorList>
    </citation>
    <scope>NUCLEOTIDE SEQUENCE [LARGE SCALE GENOMIC DNA]</scope>
</reference>
<evidence type="ECO:0000256" key="8">
    <source>
        <dbReference type="RuleBase" id="RU004005"/>
    </source>
</evidence>
<evidence type="ECO:0000313" key="13">
    <source>
        <dbReference type="Proteomes" id="UP000034175"/>
    </source>
</evidence>
<keyword evidence="5 7" id="KW-0687">Ribonucleoprotein</keyword>
<comment type="subunit">
    <text evidence="7 9">Part of the 50S ribosomal subunit.</text>
</comment>
<evidence type="ECO:0000256" key="2">
    <source>
        <dbReference type="ARBA" id="ARBA00022730"/>
    </source>
</evidence>
<dbReference type="EMBL" id="LCMA01000001">
    <property type="protein sequence ID" value="KKU27351.1"/>
    <property type="molecule type" value="Genomic_DNA"/>
</dbReference>
<feature type="compositionally biased region" description="Polar residues" evidence="11">
    <location>
        <begin position="131"/>
        <end position="140"/>
    </location>
</feature>
<gene>
    <name evidence="7" type="primary">rplV</name>
    <name evidence="12" type="ORF">UX39_C0001G0071</name>
</gene>
<sequence>MGKSVTAQLKYLRMGPRKVRLVADVVRGKKADKAVQTLSLMPKKAARPVRKLIESAMANAVNNFSLAKENLRVASIMVDGGPVLKRWMPKAHGRATPVRERTSHIKVVLEETKSVKEHGKKIRNSQHETRNNIQNSNDKK</sequence>
<evidence type="ECO:0000256" key="9">
    <source>
        <dbReference type="RuleBase" id="RU004006"/>
    </source>
</evidence>
<dbReference type="SUPFAM" id="SSF54843">
    <property type="entry name" value="Ribosomal protein L22"/>
    <property type="match status" value="1"/>
</dbReference>